<accession>K9ZYH4</accession>
<dbReference type="HOGENOM" id="CLU_1675025_0_0_0"/>
<sequence>MKTVRVACVALAMVLAGCGTQAATDGAPPVCTPVITPPSLEVYAPTEPGGNTATYVVTAPSTLVVKSDGAYGNSGCATQFVQSLSLVVGDDLALTETRTVKSVTEAREHPFMFSLPLEPGKAGIPTSGEVLLRLRLQSQQFGQFDSLPEATVKVIVR</sequence>
<dbReference type="PATRIC" id="fig|937777.3.peg.1141"/>
<organism evidence="2 3">
    <name type="scientific">Deinococcus peraridilitoris (strain DSM 19664 / LMG 22246 / CIP 109416 / KR-200)</name>
    <dbReference type="NCBI Taxonomy" id="937777"/>
    <lineage>
        <taxon>Bacteria</taxon>
        <taxon>Thermotogati</taxon>
        <taxon>Deinococcota</taxon>
        <taxon>Deinococci</taxon>
        <taxon>Deinococcales</taxon>
        <taxon>Deinococcaceae</taxon>
        <taxon>Deinococcus</taxon>
    </lineage>
</organism>
<feature type="signal peptide" evidence="1">
    <location>
        <begin position="1"/>
        <end position="22"/>
    </location>
</feature>
<feature type="chain" id="PRO_5003938901" description="Lipoprotein" evidence="1">
    <location>
        <begin position="23"/>
        <end position="157"/>
    </location>
</feature>
<evidence type="ECO:0000313" key="2">
    <source>
        <dbReference type="EMBL" id="AFZ66698.1"/>
    </source>
</evidence>
<reference evidence="3" key="1">
    <citation type="submission" date="2012-03" db="EMBL/GenBank/DDBJ databases">
        <title>Complete sequence of chromosome of Deinococcus peraridilitoris DSM 19664.</title>
        <authorList>
            <person name="Lucas S."/>
            <person name="Copeland A."/>
            <person name="Lapidus A."/>
            <person name="Glavina del Rio T."/>
            <person name="Dalin E."/>
            <person name="Tice H."/>
            <person name="Bruce D."/>
            <person name="Goodwin L."/>
            <person name="Pitluck S."/>
            <person name="Peters L."/>
            <person name="Mikhailova N."/>
            <person name="Lu M."/>
            <person name="Kyrpides N."/>
            <person name="Mavromatis K."/>
            <person name="Ivanova N."/>
            <person name="Brettin T."/>
            <person name="Detter J.C."/>
            <person name="Han C."/>
            <person name="Larimer F."/>
            <person name="Land M."/>
            <person name="Hauser L."/>
            <person name="Markowitz V."/>
            <person name="Cheng J.-F."/>
            <person name="Hugenholtz P."/>
            <person name="Woyke T."/>
            <person name="Wu D."/>
            <person name="Pukall R."/>
            <person name="Steenblock K."/>
            <person name="Brambilla E."/>
            <person name="Klenk H.-P."/>
            <person name="Eisen J.A."/>
        </authorList>
    </citation>
    <scope>NUCLEOTIDE SEQUENCE [LARGE SCALE GENOMIC DNA]</scope>
    <source>
        <strain evidence="3">DSM 19664 / LMG 22246 / CIP 109416 / KR-200</strain>
    </source>
</reference>
<protein>
    <recommendedName>
        <fullName evidence="4">Lipoprotein</fullName>
    </recommendedName>
</protein>
<dbReference type="RefSeq" id="WP_015235006.1">
    <property type="nucleotide sequence ID" value="NC_019793.1"/>
</dbReference>
<keyword evidence="1" id="KW-0732">Signal</keyword>
<evidence type="ECO:0000256" key="1">
    <source>
        <dbReference type="SAM" id="SignalP"/>
    </source>
</evidence>
<evidence type="ECO:0000313" key="3">
    <source>
        <dbReference type="Proteomes" id="UP000010467"/>
    </source>
</evidence>
<dbReference type="Proteomes" id="UP000010467">
    <property type="component" value="Chromosome"/>
</dbReference>
<dbReference type="PROSITE" id="PS51257">
    <property type="entry name" value="PROKAR_LIPOPROTEIN"/>
    <property type="match status" value="1"/>
</dbReference>
<dbReference type="AlphaFoldDB" id="K9ZYH4"/>
<dbReference type="STRING" id="937777.Deipe_1139"/>
<gene>
    <name evidence="2" type="ordered locus">Deipe_1139</name>
</gene>
<keyword evidence="3" id="KW-1185">Reference proteome</keyword>
<proteinExistence type="predicted"/>
<evidence type="ECO:0008006" key="4">
    <source>
        <dbReference type="Google" id="ProtNLM"/>
    </source>
</evidence>
<dbReference type="KEGG" id="dpd:Deipe_1139"/>
<name>K9ZYH4_DEIPD</name>
<dbReference type="EMBL" id="CP003382">
    <property type="protein sequence ID" value="AFZ66698.1"/>
    <property type="molecule type" value="Genomic_DNA"/>
</dbReference>